<keyword evidence="3" id="KW-1185">Reference proteome</keyword>
<evidence type="ECO:0000256" key="1">
    <source>
        <dbReference type="SAM" id="SignalP"/>
    </source>
</evidence>
<protein>
    <recommendedName>
        <fullName evidence="4">Peptidase S8</fullName>
    </recommendedName>
</protein>
<organism evidence="2 3">
    <name type="scientific">Plantactinospora solaniradicis</name>
    <dbReference type="NCBI Taxonomy" id="1723736"/>
    <lineage>
        <taxon>Bacteria</taxon>
        <taxon>Bacillati</taxon>
        <taxon>Actinomycetota</taxon>
        <taxon>Actinomycetes</taxon>
        <taxon>Micromonosporales</taxon>
        <taxon>Micromonosporaceae</taxon>
        <taxon>Plantactinospora</taxon>
    </lineage>
</organism>
<feature type="signal peptide" evidence="1">
    <location>
        <begin position="1"/>
        <end position="28"/>
    </location>
</feature>
<reference evidence="3" key="1">
    <citation type="journal article" date="2019" name="Int. J. Syst. Evol. Microbiol.">
        <title>The Global Catalogue of Microorganisms (GCM) 10K type strain sequencing project: providing services to taxonomists for standard genome sequencing and annotation.</title>
        <authorList>
            <consortium name="The Broad Institute Genomics Platform"/>
            <consortium name="The Broad Institute Genome Sequencing Center for Infectious Disease"/>
            <person name="Wu L."/>
            <person name="Ma J."/>
        </authorList>
    </citation>
    <scope>NUCLEOTIDE SEQUENCE [LARGE SCALE GENOMIC DNA]</scope>
    <source>
        <strain evidence="3">ZS-35-S2</strain>
    </source>
</reference>
<evidence type="ECO:0000313" key="2">
    <source>
        <dbReference type="EMBL" id="MFC6018417.1"/>
    </source>
</evidence>
<keyword evidence="1" id="KW-0732">Signal</keyword>
<evidence type="ECO:0000313" key="3">
    <source>
        <dbReference type="Proteomes" id="UP001596203"/>
    </source>
</evidence>
<accession>A0ABW1KBG0</accession>
<dbReference type="RefSeq" id="WP_377423884.1">
    <property type="nucleotide sequence ID" value="NZ_JBHSPR010000017.1"/>
</dbReference>
<name>A0ABW1KBG0_9ACTN</name>
<feature type="chain" id="PRO_5047304396" description="Peptidase S8" evidence="1">
    <location>
        <begin position="29"/>
        <end position="644"/>
    </location>
</feature>
<comment type="caution">
    <text evidence="2">The sequence shown here is derived from an EMBL/GenBank/DDBJ whole genome shotgun (WGS) entry which is preliminary data.</text>
</comment>
<evidence type="ECO:0008006" key="4">
    <source>
        <dbReference type="Google" id="ProtNLM"/>
    </source>
</evidence>
<gene>
    <name evidence="2" type="ORF">ACFP2T_19670</name>
</gene>
<dbReference type="EMBL" id="JBHSPR010000017">
    <property type="protein sequence ID" value="MFC6018417.1"/>
    <property type="molecule type" value="Genomic_DNA"/>
</dbReference>
<dbReference type="Proteomes" id="UP001596203">
    <property type="component" value="Unassembled WGS sequence"/>
</dbReference>
<proteinExistence type="predicted"/>
<sequence length="644" mass="67127">MTRSTKYVAGVIAIGAALALAAAGNGEAGTTTAPAAAEIPSGPYTVTLRTGDQVTVADPAGSTLSVRPGPGRAGMRFAVVRTGGSVYVLPRDTMAQVRAGAVDKRQFDVASLVRAQYRGVPQVPAGVQPAPAGADDESYDLTIRYLDRNGSPTQDAFAVVSGWDRNVADWPPVDAGGTSTVRLPKGRYNLGGYLGSGPDTALLVQPVVDLTRDLTVTLDARAAGPVALTVPARSARMGFLDAGFSFYPSYQSWPAGMLLSGDRVSGVRIGQVGAPAAPNAMIGTVAAQWAKPDGADDFTDSPYLYSVAETFPGSLPNGFTRDYRAGDFGAVHQRFAATAPGQTAMRTVTPSFTPPIAGVSALIVPTTLPGTRVEYHQTGVRWTAELSPGTRDDGGYFVAQGKLYRQPTAYQAGRAYRDQWNASPAGPAFGQEGESAWQWASRTGDEIDVALPLYGDRAGHAGSLVPTDSSRTALYRDGDLVGEFPRSGRGSFTVPPETADYRLEVADTRSAGELTTRLSAAWTFRSGHAGGDGPVRLPLSAVRFTPALDADNAAPAGRAFNLPVTVEGQPGAPPARTTKLTVEISYDDGTTWSKASLQAAPAGWTAMVRHPAGARFASLRATAADATGATVTETILRAYRLAAG</sequence>